<dbReference type="Gene3D" id="1.25.40.10">
    <property type="entry name" value="Tetratricopeptide repeat domain"/>
    <property type="match status" value="1"/>
</dbReference>
<keyword evidence="2 4" id="KW-0863">Zinc-finger</keyword>
<evidence type="ECO:0000259" key="6">
    <source>
        <dbReference type="PROSITE" id="PS50089"/>
    </source>
</evidence>
<dbReference type="InterPro" id="IPR015947">
    <property type="entry name" value="PUA-like_sf"/>
</dbReference>
<keyword evidence="1" id="KW-0479">Metal-binding</keyword>
<evidence type="ECO:0000313" key="8">
    <source>
        <dbReference type="Ensembl" id="ENSMODP00000043607.1"/>
    </source>
</evidence>
<feature type="domain" description="Lon N-terminal" evidence="7">
    <location>
        <begin position="573"/>
        <end position="772"/>
    </location>
</feature>
<proteinExistence type="predicted"/>
<evidence type="ECO:0000256" key="5">
    <source>
        <dbReference type="SAM" id="MobiDB-lite"/>
    </source>
</evidence>
<dbReference type="CDD" id="cd16514">
    <property type="entry name" value="RING-HC_LONFs_rpt2"/>
    <property type="match status" value="1"/>
</dbReference>
<dbReference type="SMART" id="SM00184">
    <property type="entry name" value="RING"/>
    <property type="match status" value="2"/>
</dbReference>
<dbReference type="InterPro" id="IPR001841">
    <property type="entry name" value="Znf_RING"/>
</dbReference>
<dbReference type="PROSITE" id="PS00518">
    <property type="entry name" value="ZF_RING_1"/>
    <property type="match status" value="1"/>
</dbReference>
<dbReference type="Ensembl" id="ENSMODT00000075817.1">
    <property type="protein sequence ID" value="ENSMODP00000043607.1"/>
    <property type="gene ID" value="ENSMODG00000001472.4"/>
</dbReference>
<dbReference type="InterPro" id="IPR017907">
    <property type="entry name" value="Znf_RING_CS"/>
</dbReference>
<dbReference type="PROSITE" id="PS51787">
    <property type="entry name" value="LON_N"/>
    <property type="match status" value="1"/>
</dbReference>
<dbReference type="GO" id="GO:0008270">
    <property type="term" value="F:zinc ion binding"/>
    <property type="evidence" value="ECO:0007669"/>
    <property type="project" value="UniProtKB-KW"/>
</dbReference>
<evidence type="ECO:0000259" key="7">
    <source>
        <dbReference type="PROSITE" id="PS51787"/>
    </source>
</evidence>
<evidence type="ECO:0000256" key="2">
    <source>
        <dbReference type="ARBA" id="ARBA00022771"/>
    </source>
</evidence>
<dbReference type="Pfam" id="PF02190">
    <property type="entry name" value="LON_substr_bdg"/>
    <property type="match status" value="1"/>
</dbReference>
<keyword evidence="9" id="KW-1185">Reference proteome</keyword>
<reference evidence="8 9" key="1">
    <citation type="journal article" date="2007" name="Nature">
        <title>Genome of the marsupial Monodelphis domestica reveals innovation in non-coding sequences.</title>
        <authorList>
            <person name="Mikkelsen T.S."/>
            <person name="Wakefield M.J."/>
            <person name="Aken B."/>
            <person name="Amemiya C.T."/>
            <person name="Chang J.L."/>
            <person name="Duke S."/>
            <person name="Garber M."/>
            <person name="Gentles A.J."/>
            <person name="Goodstadt L."/>
            <person name="Heger A."/>
            <person name="Jurka J."/>
            <person name="Kamal M."/>
            <person name="Mauceli E."/>
            <person name="Searle S.M."/>
            <person name="Sharpe T."/>
            <person name="Baker M.L."/>
            <person name="Batzer M.A."/>
            <person name="Benos P.V."/>
            <person name="Belov K."/>
            <person name="Clamp M."/>
            <person name="Cook A."/>
            <person name="Cuff J."/>
            <person name="Das R."/>
            <person name="Davidow L."/>
            <person name="Deakin J.E."/>
            <person name="Fazzari M.J."/>
            <person name="Glass J.L."/>
            <person name="Grabherr M."/>
            <person name="Greally J.M."/>
            <person name="Gu W."/>
            <person name="Hore T.A."/>
            <person name="Huttley G.A."/>
            <person name="Kleber M."/>
            <person name="Jirtle R.L."/>
            <person name="Koina E."/>
            <person name="Lee J.T."/>
            <person name="Mahony S."/>
            <person name="Marra M.A."/>
            <person name="Miller R.D."/>
            <person name="Nicholls R.D."/>
            <person name="Oda M."/>
            <person name="Papenfuss A.T."/>
            <person name="Parra Z.E."/>
            <person name="Pollock D.D."/>
            <person name="Ray D.A."/>
            <person name="Schein J.E."/>
            <person name="Speed T.P."/>
            <person name="Thompson K."/>
            <person name="VandeBerg J.L."/>
            <person name="Wade C.M."/>
            <person name="Walker J.A."/>
            <person name="Waters P.D."/>
            <person name="Webber C."/>
            <person name="Weidman J.R."/>
            <person name="Xie X."/>
            <person name="Zody M.C."/>
            <person name="Baldwin J."/>
            <person name="Abdouelleil A."/>
            <person name="Abdulkadir J."/>
            <person name="Abebe A."/>
            <person name="Abera B."/>
            <person name="Abreu J."/>
            <person name="Acer S.C."/>
            <person name="Aftuck L."/>
            <person name="Alexander A."/>
            <person name="An P."/>
            <person name="Anderson E."/>
            <person name="Anderson S."/>
            <person name="Arachi H."/>
            <person name="Azer M."/>
            <person name="Bachantsang P."/>
            <person name="Barry A."/>
            <person name="Bayul T."/>
            <person name="Berlin A."/>
            <person name="Bessette D."/>
            <person name="Bloom T."/>
            <person name="Bloom T."/>
            <person name="Boguslavskiy L."/>
            <person name="Bonnet C."/>
            <person name="Boukhgalter B."/>
            <person name="Bourzgui I."/>
            <person name="Brown A."/>
            <person name="Cahill P."/>
            <person name="Channer S."/>
            <person name="Cheshatsang Y."/>
            <person name="Chuda L."/>
            <person name="Citroen M."/>
            <person name="Collymore A."/>
            <person name="Cooke P."/>
            <person name="Costello M."/>
            <person name="D'Aco K."/>
            <person name="Daza R."/>
            <person name="De Haan G."/>
            <person name="DeGray S."/>
            <person name="DeMaso C."/>
            <person name="Dhargay N."/>
            <person name="Dooley K."/>
            <person name="Dooley E."/>
            <person name="Doricent M."/>
            <person name="Dorje P."/>
            <person name="Dorjee K."/>
            <person name="Dupes A."/>
            <person name="Elong R."/>
            <person name="Falk J."/>
            <person name="Farina A."/>
            <person name="Faro S."/>
            <person name="Ferguson D."/>
            <person name="Fisher S."/>
            <person name="Foley C.D."/>
            <person name="Franke A."/>
            <person name="Friedrich D."/>
            <person name="Gadbois L."/>
            <person name="Gearin G."/>
            <person name="Gearin C.R."/>
            <person name="Giannoukos G."/>
            <person name="Goode T."/>
            <person name="Graham J."/>
            <person name="Grandbois E."/>
            <person name="Grewal S."/>
            <person name="Gyaltsen K."/>
            <person name="Hafez N."/>
            <person name="Hagos B."/>
            <person name="Hall J."/>
            <person name="Henson C."/>
            <person name="Hollinger A."/>
            <person name="Honan T."/>
            <person name="Huard M.D."/>
            <person name="Hughes L."/>
            <person name="Hurhula B."/>
            <person name="Husby M.E."/>
            <person name="Kamat A."/>
            <person name="Kanga B."/>
            <person name="Kashin S."/>
            <person name="Khazanovich D."/>
            <person name="Kisner P."/>
            <person name="Lance K."/>
            <person name="Lara M."/>
            <person name="Lee W."/>
            <person name="Lennon N."/>
            <person name="Letendre F."/>
            <person name="LeVine R."/>
            <person name="Lipovsky A."/>
            <person name="Liu X."/>
            <person name="Liu J."/>
            <person name="Liu S."/>
            <person name="Lokyitsang T."/>
            <person name="Lokyitsang Y."/>
            <person name="Lubonja R."/>
            <person name="Lui A."/>
            <person name="MacDonald P."/>
            <person name="Magnisalis V."/>
            <person name="Maru K."/>
            <person name="Matthews C."/>
            <person name="McCusker W."/>
            <person name="McDonough S."/>
            <person name="Mehta T."/>
            <person name="Meldrim J."/>
            <person name="Meneus L."/>
            <person name="Mihai O."/>
            <person name="Mihalev A."/>
            <person name="Mihova T."/>
            <person name="Mittelman R."/>
            <person name="Mlenga V."/>
            <person name="Montmayeur A."/>
            <person name="Mulrain L."/>
            <person name="Navidi A."/>
            <person name="Naylor J."/>
            <person name="Negash T."/>
            <person name="Nguyen T."/>
            <person name="Nguyen N."/>
            <person name="Nicol R."/>
            <person name="Norbu C."/>
            <person name="Norbu N."/>
            <person name="Novod N."/>
            <person name="O'Neill B."/>
            <person name="Osman S."/>
            <person name="Markiewicz E."/>
            <person name="Oyono O.L."/>
            <person name="Patti C."/>
            <person name="Phunkhang P."/>
            <person name="Pierre F."/>
            <person name="Priest M."/>
            <person name="Raghuraman S."/>
            <person name="Rege F."/>
            <person name="Reyes R."/>
            <person name="Rise C."/>
            <person name="Rogov P."/>
            <person name="Ross K."/>
            <person name="Ryan E."/>
            <person name="Settipalli S."/>
            <person name="Shea T."/>
            <person name="Sherpa N."/>
            <person name="Shi L."/>
            <person name="Shih D."/>
            <person name="Sparrow T."/>
            <person name="Spaulding J."/>
            <person name="Stalker J."/>
            <person name="Stange-Thomann N."/>
            <person name="Stavropoulos S."/>
            <person name="Stone C."/>
            <person name="Strader C."/>
            <person name="Tesfaye S."/>
            <person name="Thomson T."/>
            <person name="Thoulutsang Y."/>
            <person name="Thoulutsang D."/>
            <person name="Topham K."/>
            <person name="Topping I."/>
            <person name="Tsamla T."/>
            <person name="Vassiliev H."/>
            <person name="Vo A."/>
            <person name="Wangchuk T."/>
            <person name="Wangdi T."/>
            <person name="Weiand M."/>
            <person name="Wilkinson J."/>
            <person name="Wilson A."/>
            <person name="Yadav S."/>
            <person name="Young G."/>
            <person name="Yu Q."/>
            <person name="Zembek L."/>
            <person name="Zhong D."/>
            <person name="Zimmer A."/>
            <person name="Zwirko Z."/>
            <person name="Jaffe D.B."/>
            <person name="Alvarez P."/>
            <person name="Brockman W."/>
            <person name="Butler J."/>
            <person name="Chin C."/>
            <person name="Gnerre S."/>
            <person name="MacCallum I."/>
            <person name="Graves J.A."/>
            <person name="Ponting C.P."/>
            <person name="Breen M."/>
            <person name="Samollow P.B."/>
            <person name="Lander E.S."/>
            <person name="Lindblad-Toh K."/>
        </authorList>
    </citation>
    <scope>NUCLEOTIDE SEQUENCE [LARGE SCALE GENOMIC DNA]</scope>
</reference>
<dbReference type="InterPro" id="IPR011990">
    <property type="entry name" value="TPR-like_helical_dom_sf"/>
</dbReference>
<evidence type="ECO:0000256" key="1">
    <source>
        <dbReference type="ARBA" id="ARBA00022723"/>
    </source>
</evidence>
<dbReference type="PANTHER" id="PTHR23327">
    <property type="entry name" value="RING FINGER PROTEIN 127"/>
    <property type="match status" value="1"/>
</dbReference>
<dbReference type="Gene3D" id="2.30.130.40">
    <property type="entry name" value="LON domain-like"/>
    <property type="match status" value="1"/>
</dbReference>
<feature type="compositionally biased region" description="Low complexity" evidence="5">
    <location>
        <begin position="130"/>
        <end position="141"/>
    </location>
</feature>
<evidence type="ECO:0000256" key="3">
    <source>
        <dbReference type="ARBA" id="ARBA00022833"/>
    </source>
</evidence>
<feature type="domain" description="RING-type" evidence="6">
    <location>
        <begin position="156"/>
        <end position="196"/>
    </location>
</feature>
<reference evidence="8" key="3">
    <citation type="submission" date="2025-09" db="UniProtKB">
        <authorList>
            <consortium name="Ensembl"/>
        </authorList>
    </citation>
    <scope>IDENTIFICATION</scope>
</reference>
<dbReference type="Bgee" id="ENSMODG00000001472">
    <property type="expression patterns" value="Expressed in spermatocyte and 19 other cell types or tissues"/>
</dbReference>
<sequence length="772" mass="86033">MGTKPGQTERVSPPPGPDAGAPCPELLSVAEEAFRGGNYELAAEIYGSQLAELPQPERSLCLRRGDALARAGRAAEALDSYTVAARLGNLRPEELKELVESCALAIREELRLPPWEPAPCGGESSAWDEPAATPDPVSAATSSSSTLADAWDLFCCPRCRLLLCDPVTLHCGHTLCKRCTETDPGLPAGPCCPAAKSPPSREDSCPARVNVVLGNLLEKCFQTESRVRRLVSQAESLQHRHELDAALHKYDQALELAPGDSLLTVQRAELCTVMKKYNQALHDADAICRRKPLWPKGHYVKAQALLGLGKTEEALKEFLYCVALNPGRGIMKKEAQKIMCEVFFPALENVHENLSSPIRSRTPYTRLKPKFLSNINTKSKLEDDSSAGCSKDSLFQFNKILSQESDVYQNSDSSVSHHVLDLHFEDKKTFKTALSNVSSASLKRKFSADLEDVLNLNIPNKISKEDEETLPQIVPSTKLGKSPVILLDASDFECSLCMRLFYEPVTTPCGHTFCLKCLERCLDHTPDCPLCKEKLSEFLASRSYKKTILTEELILRYLPEELSDRKKVYDDEMKELSNLTKDVPIFVCTMAFPTIPCPLHVFEPRYRLMIRRCMETGTKRFGMCLADELKGFADYGCMLEIRDVRFFPDGSSVVDTVGISRFRVLSHGLRDGYNTANIEYLEDKKVEGPDYEELVHLHDSVYDQAVSWFTSLKENMKAQILNHFGSMPSKVSEPQSNPSGPAWYWWLLAVLPLENRAQLAILVTNAAARKGF</sequence>
<feature type="region of interest" description="Disordered" evidence="5">
    <location>
        <begin position="118"/>
        <end position="141"/>
    </location>
</feature>
<dbReference type="Gene3D" id="3.30.40.10">
    <property type="entry name" value="Zinc/RING finger domain, C3HC4 (zinc finger)"/>
    <property type="match status" value="2"/>
</dbReference>
<dbReference type="SUPFAM" id="SSF88697">
    <property type="entry name" value="PUA domain-like"/>
    <property type="match status" value="1"/>
</dbReference>
<dbReference type="InterPro" id="IPR003111">
    <property type="entry name" value="Lon_prtase_N"/>
</dbReference>
<dbReference type="PANTHER" id="PTHR23327:SF5">
    <property type="entry name" value="LON PEPTIDASE N-TERMINAL DOMAIN AND RING FINGER PROTEIN 2"/>
    <property type="match status" value="1"/>
</dbReference>
<organism evidence="8 9">
    <name type="scientific">Monodelphis domestica</name>
    <name type="common">Gray short-tailed opossum</name>
    <dbReference type="NCBI Taxonomy" id="13616"/>
    <lineage>
        <taxon>Eukaryota</taxon>
        <taxon>Metazoa</taxon>
        <taxon>Chordata</taxon>
        <taxon>Craniata</taxon>
        <taxon>Vertebrata</taxon>
        <taxon>Euteleostomi</taxon>
        <taxon>Mammalia</taxon>
        <taxon>Metatheria</taxon>
        <taxon>Didelphimorphia</taxon>
        <taxon>Didelphidae</taxon>
        <taxon>Monodelphis</taxon>
    </lineage>
</organism>
<dbReference type="Proteomes" id="UP000002280">
    <property type="component" value="Chromosome 7"/>
</dbReference>
<feature type="domain" description="RING-type" evidence="6">
    <location>
        <begin position="494"/>
        <end position="532"/>
    </location>
</feature>
<dbReference type="InterPro" id="IPR013083">
    <property type="entry name" value="Znf_RING/FYVE/PHD"/>
</dbReference>
<dbReference type="GO" id="GO:0005737">
    <property type="term" value="C:cytoplasm"/>
    <property type="evidence" value="ECO:0007669"/>
    <property type="project" value="UniProtKB-ARBA"/>
</dbReference>
<dbReference type="InterPro" id="IPR046336">
    <property type="entry name" value="Lon_prtase_N_sf"/>
</dbReference>
<keyword evidence="3" id="KW-0862">Zinc</keyword>
<dbReference type="AlphaFoldDB" id="A0A5F8G817"/>
<gene>
    <name evidence="8" type="primary">LONRF2</name>
</gene>
<dbReference type="Pfam" id="PF13923">
    <property type="entry name" value="zf-C3HC4_2"/>
    <property type="match status" value="1"/>
</dbReference>
<dbReference type="SMART" id="SM00464">
    <property type="entry name" value="LON"/>
    <property type="match status" value="1"/>
</dbReference>
<reference evidence="8" key="2">
    <citation type="submission" date="2025-08" db="UniProtKB">
        <authorList>
            <consortium name="Ensembl"/>
        </authorList>
    </citation>
    <scope>IDENTIFICATION</scope>
</reference>
<protein>
    <submittedName>
        <fullName evidence="8">LON peptidase N-terminal domain and ring finger 2</fullName>
    </submittedName>
</protein>
<dbReference type="SUPFAM" id="SSF57850">
    <property type="entry name" value="RING/U-box"/>
    <property type="match status" value="2"/>
</dbReference>
<dbReference type="InterPro" id="IPR019734">
    <property type="entry name" value="TPR_rpt"/>
</dbReference>
<feature type="region of interest" description="Disordered" evidence="5">
    <location>
        <begin position="1"/>
        <end position="22"/>
    </location>
</feature>
<dbReference type="PROSITE" id="PS50089">
    <property type="entry name" value="ZF_RING_2"/>
    <property type="match status" value="2"/>
</dbReference>
<name>A0A5F8G817_MONDO</name>
<evidence type="ECO:0000313" key="9">
    <source>
        <dbReference type="Proteomes" id="UP000002280"/>
    </source>
</evidence>
<accession>A0A5F8G817</accession>
<feature type="compositionally biased region" description="Polar residues" evidence="5">
    <location>
        <begin position="1"/>
        <end position="10"/>
    </location>
</feature>
<evidence type="ECO:0000256" key="4">
    <source>
        <dbReference type="PROSITE-ProRule" id="PRU00175"/>
    </source>
</evidence>
<dbReference type="SUPFAM" id="SSF48452">
    <property type="entry name" value="TPR-like"/>
    <property type="match status" value="1"/>
</dbReference>
<dbReference type="SMART" id="SM00028">
    <property type="entry name" value="TPR"/>
    <property type="match status" value="3"/>
</dbReference>
<dbReference type="GeneTree" id="ENSGT00440000033329"/>